<name>A0A8J3VVC7_9ACTN</name>
<feature type="binding site" evidence="2">
    <location>
        <begin position="83"/>
        <end position="84"/>
    </location>
    <ligand>
        <name>CoA</name>
        <dbReference type="ChEBI" id="CHEBI:57287"/>
    </ligand>
</feature>
<evidence type="ECO:0000259" key="4">
    <source>
        <dbReference type="Pfam" id="PF01648"/>
    </source>
</evidence>
<keyword evidence="3" id="KW-0479">Metal-binding</keyword>
<dbReference type="GO" id="GO:0005886">
    <property type="term" value="C:plasma membrane"/>
    <property type="evidence" value="ECO:0007669"/>
    <property type="project" value="TreeGrafter"/>
</dbReference>
<sequence>MIEALLQPPAVPVEAFTDIPGERPLPAEEPLIARAVESRRREFVTGRRCARQALARLGLPSAPVLAGARHEPRWPLGVVGSITHCEGYRAAAVARTADLAALGIDAEPHGPLPAGVLELVTTADEPDRLADLSRAYPATHWDRLLFSAKESVYKAWYPLTARWLGFEDARLSFDPVTHTFAARILVDGTRVDGGPPLRELAGRYIVSRGLVVTAVSIGLSA</sequence>
<feature type="binding site" evidence="3">
    <location>
        <position position="107"/>
    </location>
    <ligand>
        <name>Mg(2+)</name>
        <dbReference type="ChEBI" id="CHEBI:18420"/>
    </ligand>
</feature>
<feature type="binding site" evidence="2">
    <location>
        <position position="39"/>
    </location>
    <ligand>
        <name>CoA</name>
        <dbReference type="ChEBI" id="CHEBI:57287"/>
    </ligand>
</feature>
<feature type="binding site" evidence="2">
    <location>
        <position position="164"/>
    </location>
    <ligand>
        <name>CoA</name>
        <dbReference type="ChEBI" id="CHEBI:57287"/>
    </ligand>
</feature>
<dbReference type="GO" id="GO:0000287">
    <property type="term" value="F:magnesium ion binding"/>
    <property type="evidence" value="ECO:0007669"/>
    <property type="project" value="InterPro"/>
</dbReference>
<dbReference type="RefSeq" id="WP_203923099.1">
    <property type="nucleotide sequence ID" value="NZ_BONZ01000083.1"/>
</dbReference>
<protein>
    <submittedName>
        <fullName evidence="6">Putative 4'-phosphopantetheinyl transferase</fullName>
    </submittedName>
</protein>
<accession>A0A8J3VVC7</accession>
<dbReference type="InterPro" id="IPR037143">
    <property type="entry name" value="4-PPantetheinyl_Trfase_dom_sf"/>
</dbReference>
<feature type="binding site" evidence="2">
    <location>
        <position position="47"/>
    </location>
    <ligand>
        <name>CoA</name>
        <dbReference type="ChEBI" id="CHEBI:57287"/>
    </ligand>
</feature>
<reference evidence="6" key="1">
    <citation type="submission" date="2021-01" db="EMBL/GenBank/DDBJ databases">
        <title>Whole genome shotgun sequence of Rugosimonospora africana NBRC 104875.</title>
        <authorList>
            <person name="Komaki H."/>
            <person name="Tamura T."/>
        </authorList>
    </citation>
    <scope>NUCLEOTIDE SEQUENCE</scope>
    <source>
        <strain evidence="6">NBRC 104875</strain>
    </source>
</reference>
<keyword evidence="7" id="KW-1185">Reference proteome</keyword>
<dbReference type="GO" id="GO:0009239">
    <property type="term" value="P:enterobactin biosynthetic process"/>
    <property type="evidence" value="ECO:0007669"/>
    <property type="project" value="InterPro"/>
</dbReference>
<feature type="binding site" evidence="3">
    <location>
        <position position="105"/>
    </location>
    <ligand>
        <name>Mg(2+)</name>
        <dbReference type="ChEBI" id="CHEBI:18420"/>
    </ligand>
</feature>
<feature type="domain" description="4'-phosphopantetheinyl transferase N-terminal" evidence="5">
    <location>
        <begin position="27"/>
        <end position="94"/>
    </location>
</feature>
<evidence type="ECO:0000256" key="3">
    <source>
        <dbReference type="PIRSR" id="PIRSR603542-2"/>
    </source>
</evidence>
<dbReference type="InterPro" id="IPR041354">
    <property type="entry name" value="4PPT_N"/>
</dbReference>
<feature type="domain" description="4'-phosphopantetheinyl transferase" evidence="4">
    <location>
        <begin position="102"/>
        <end position="178"/>
    </location>
</feature>
<proteinExistence type="predicted"/>
<gene>
    <name evidence="6" type="ORF">Raf01_78180</name>
</gene>
<dbReference type="SUPFAM" id="SSF56214">
    <property type="entry name" value="4'-phosphopantetheinyl transferase"/>
    <property type="match status" value="1"/>
</dbReference>
<dbReference type="EMBL" id="BONZ01000083">
    <property type="protein sequence ID" value="GIH19646.1"/>
    <property type="molecule type" value="Genomic_DNA"/>
</dbReference>
<dbReference type="GO" id="GO:0009366">
    <property type="term" value="C:enterobactin synthetase complex"/>
    <property type="evidence" value="ECO:0007669"/>
    <property type="project" value="InterPro"/>
</dbReference>
<evidence type="ECO:0000313" key="7">
    <source>
        <dbReference type="Proteomes" id="UP000642748"/>
    </source>
</evidence>
<evidence type="ECO:0000256" key="2">
    <source>
        <dbReference type="PIRSR" id="PIRSR603542-1"/>
    </source>
</evidence>
<dbReference type="InterPro" id="IPR008278">
    <property type="entry name" value="4-PPantetheinyl_Trfase_dom"/>
</dbReference>
<evidence type="ECO:0000313" key="6">
    <source>
        <dbReference type="EMBL" id="GIH19646.1"/>
    </source>
</evidence>
<feature type="binding site" evidence="2">
    <location>
        <position position="150"/>
    </location>
    <ligand>
        <name>CoA</name>
        <dbReference type="ChEBI" id="CHEBI:57287"/>
    </ligand>
</feature>
<feature type="binding site" evidence="2">
    <location>
        <position position="154"/>
    </location>
    <ligand>
        <name>CoA</name>
        <dbReference type="ChEBI" id="CHEBI:57287"/>
    </ligand>
</feature>
<dbReference type="PANTHER" id="PTHR38096:SF1">
    <property type="entry name" value="ENTEROBACTIN SYNTHASE COMPONENT D"/>
    <property type="match status" value="1"/>
</dbReference>
<dbReference type="PANTHER" id="PTHR38096">
    <property type="entry name" value="ENTEROBACTIN SYNTHASE COMPONENT D"/>
    <property type="match status" value="1"/>
</dbReference>
<dbReference type="PRINTS" id="PR01399">
    <property type="entry name" value="ENTSNTHTASED"/>
</dbReference>
<keyword evidence="1 6" id="KW-0808">Transferase</keyword>
<comment type="caution">
    <text evidence="6">The sequence shown here is derived from an EMBL/GenBank/DDBJ whole genome shotgun (WGS) entry which is preliminary data.</text>
</comment>
<dbReference type="InterPro" id="IPR003542">
    <property type="entry name" value="Enbac_synth_compD-like"/>
</dbReference>
<dbReference type="Pfam" id="PF17837">
    <property type="entry name" value="4PPT_N"/>
    <property type="match status" value="1"/>
</dbReference>
<comment type="cofactor">
    <cofactor evidence="3">
        <name>Mg(2+)</name>
        <dbReference type="ChEBI" id="CHEBI:18420"/>
    </cofactor>
</comment>
<feature type="binding site" evidence="3">
    <location>
        <position position="106"/>
    </location>
    <ligand>
        <name>Mg(2+)</name>
        <dbReference type="ChEBI" id="CHEBI:18420"/>
    </ligand>
</feature>
<feature type="binding site" evidence="2">
    <location>
        <position position="105"/>
    </location>
    <ligand>
        <name>CoA</name>
        <dbReference type="ChEBI" id="CHEBI:57287"/>
    </ligand>
</feature>
<keyword evidence="3" id="KW-0460">Magnesium</keyword>
<organism evidence="6 7">
    <name type="scientific">Rugosimonospora africana</name>
    <dbReference type="NCBI Taxonomy" id="556532"/>
    <lineage>
        <taxon>Bacteria</taxon>
        <taxon>Bacillati</taxon>
        <taxon>Actinomycetota</taxon>
        <taxon>Actinomycetes</taxon>
        <taxon>Micromonosporales</taxon>
        <taxon>Micromonosporaceae</taxon>
        <taxon>Rugosimonospora</taxon>
    </lineage>
</organism>
<dbReference type="AlphaFoldDB" id="A0A8J3VVC7"/>
<evidence type="ECO:0000256" key="1">
    <source>
        <dbReference type="ARBA" id="ARBA00022679"/>
    </source>
</evidence>
<dbReference type="GO" id="GO:0008897">
    <property type="term" value="F:holo-[acyl-carrier-protein] synthase activity"/>
    <property type="evidence" value="ECO:0007669"/>
    <property type="project" value="InterPro"/>
</dbReference>
<dbReference type="Proteomes" id="UP000642748">
    <property type="component" value="Unassembled WGS sequence"/>
</dbReference>
<evidence type="ECO:0000259" key="5">
    <source>
        <dbReference type="Pfam" id="PF17837"/>
    </source>
</evidence>
<dbReference type="Pfam" id="PF01648">
    <property type="entry name" value="ACPS"/>
    <property type="match status" value="1"/>
</dbReference>